<protein>
    <submittedName>
        <fullName evidence="1">Cysteine desulfurase</fullName>
    </submittedName>
</protein>
<gene>
    <name evidence="1" type="ORF">C500_11175</name>
</gene>
<dbReference type="AlphaFoldDB" id="L9UWF6"/>
<dbReference type="Proteomes" id="UP000011543">
    <property type="component" value="Unassembled WGS sequence"/>
</dbReference>
<comment type="caution">
    <text evidence="1">The sequence shown here is derived from an EMBL/GenBank/DDBJ whole genome shotgun (WGS) entry which is preliminary data.</text>
</comment>
<name>L9UWF6_NATMM</name>
<dbReference type="EMBL" id="AOHS01000037">
    <property type="protein sequence ID" value="ELY29275.1"/>
    <property type="molecule type" value="Genomic_DNA"/>
</dbReference>
<organism evidence="1 2">
    <name type="scientific">Natrialba magadii (strain ATCC 43099 / DSM 3394 / CCM 3739 / CIP 104546 / IAM 13178 / JCM 8861 / NBRC 102185 / NCIMB 2190 / MS3)</name>
    <name type="common">Natronobacterium magadii</name>
    <dbReference type="NCBI Taxonomy" id="547559"/>
    <lineage>
        <taxon>Archaea</taxon>
        <taxon>Methanobacteriati</taxon>
        <taxon>Methanobacteriota</taxon>
        <taxon>Stenosarchaea group</taxon>
        <taxon>Halobacteria</taxon>
        <taxon>Halobacteriales</taxon>
        <taxon>Natrialbaceae</taxon>
        <taxon>Natrialba</taxon>
    </lineage>
</organism>
<reference evidence="1 2" key="1">
    <citation type="journal article" date="2014" name="PLoS Genet.">
        <title>Phylogenetically driven sequencing of extremely halophilic archaea reveals strategies for static and dynamic osmo-response.</title>
        <authorList>
            <person name="Becker E.A."/>
            <person name="Seitzer P.M."/>
            <person name="Tritt A."/>
            <person name="Larsen D."/>
            <person name="Krusor M."/>
            <person name="Yao A.I."/>
            <person name="Wu D."/>
            <person name="Madern D."/>
            <person name="Eisen J.A."/>
            <person name="Darling A.E."/>
            <person name="Facciotti M.T."/>
        </authorList>
    </citation>
    <scope>NUCLEOTIDE SEQUENCE [LARGE SCALE GENOMIC DNA]</scope>
    <source>
        <strain evidence="2">ATCC 43099 / DSM 3394 / CCM 3739 / CIP 104546 / IAM 13178 / JCM 8861 / NBRC 102185 / NCIMB 2190 / MS3</strain>
    </source>
</reference>
<evidence type="ECO:0000313" key="2">
    <source>
        <dbReference type="Proteomes" id="UP000011543"/>
    </source>
</evidence>
<evidence type="ECO:0000313" key="1">
    <source>
        <dbReference type="EMBL" id="ELY29275.1"/>
    </source>
</evidence>
<sequence>MVYNTREEIDKLVAALDDARQLFA</sequence>
<accession>L9UWF6</accession>
<proteinExistence type="predicted"/>